<organism evidence="9">
    <name type="scientific">Castor canadensis</name>
    <name type="common">American beaver</name>
    <dbReference type="NCBI Taxonomy" id="51338"/>
    <lineage>
        <taxon>Eukaryota</taxon>
        <taxon>Metazoa</taxon>
        <taxon>Chordata</taxon>
        <taxon>Craniata</taxon>
        <taxon>Vertebrata</taxon>
        <taxon>Euteleostomi</taxon>
        <taxon>Mammalia</taxon>
        <taxon>Eutheria</taxon>
        <taxon>Euarchontoglires</taxon>
        <taxon>Glires</taxon>
        <taxon>Rodentia</taxon>
        <taxon>Castorimorpha</taxon>
        <taxon>Castoridae</taxon>
        <taxon>Castor</taxon>
    </lineage>
</organism>
<reference evidence="9" key="1">
    <citation type="submission" date="2023-09" db="UniProtKB">
        <authorList>
            <consortium name="Ensembl"/>
        </authorList>
    </citation>
    <scope>IDENTIFICATION</scope>
</reference>
<feature type="signal peptide" evidence="7">
    <location>
        <begin position="1"/>
        <end position="20"/>
    </location>
</feature>
<dbReference type="Pfam" id="PF07686">
    <property type="entry name" value="V-set"/>
    <property type="match status" value="1"/>
</dbReference>
<dbReference type="InterPro" id="IPR007110">
    <property type="entry name" value="Ig-like_dom"/>
</dbReference>
<evidence type="ECO:0000256" key="2">
    <source>
        <dbReference type="ARBA" id="ARBA00022859"/>
    </source>
</evidence>
<evidence type="ECO:0000256" key="3">
    <source>
        <dbReference type="ARBA" id="ARBA00023130"/>
    </source>
</evidence>
<dbReference type="InterPro" id="IPR003599">
    <property type="entry name" value="Ig_sub"/>
</dbReference>
<dbReference type="GO" id="GO:0042101">
    <property type="term" value="C:T cell receptor complex"/>
    <property type="evidence" value="ECO:0007669"/>
    <property type="project" value="UniProtKB-KW"/>
</dbReference>
<feature type="domain" description="Ig-like" evidence="8">
    <location>
        <begin position="20"/>
        <end position="121"/>
    </location>
</feature>
<evidence type="ECO:0000256" key="1">
    <source>
        <dbReference type="ARBA" id="ARBA00022729"/>
    </source>
</evidence>
<keyword evidence="5" id="KW-0393">Immunoglobulin domain</keyword>
<keyword evidence="1 7" id="KW-0732">Signal</keyword>
<keyword evidence="2" id="KW-0391">Immunity</keyword>
<proteinExistence type="predicted"/>
<dbReference type="SMART" id="SM00409">
    <property type="entry name" value="IG"/>
    <property type="match status" value="1"/>
</dbReference>
<evidence type="ECO:0000313" key="9">
    <source>
        <dbReference type="Ensembl" id="ENSCCNP00000005075.1"/>
    </source>
</evidence>
<dbReference type="InterPro" id="IPR036179">
    <property type="entry name" value="Ig-like_dom_sf"/>
</dbReference>
<dbReference type="GO" id="GO:0002250">
    <property type="term" value="P:adaptive immune response"/>
    <property type="evidence" value="ECO:0007669"/>
    <property type="project" value="UniProtKB-KW"/>
</dbReference>
<evidence type="ECO:0000259" key="8">
    <source>
        <dbReference type="PROSITE" id="PS50835"/>
    </source>
</evidence>
<name>A0A8C0W337_CASCN</name>
<dbReference type="InterPro" id="IPR013106">
    <property type="entry name" value="Ig_V-set"/>
</dbReference>
<sequence length="132" mass="15067">MLLVLVLVLGLYFCLRDIATQTVTQPDVQVTVIEGASLELRCTYSYTGSLYLFWYVQYPGQDIQVLLKYLSGKPLFQGIKGFEAEFKKSESSFHLRKPSVHWSDAAWYFCALSDTVSGDIGGAVHKLQYWRR</sequence>
<keyword evidence="4" id="KW-0675">Receptor</keyword>
<evidence type="ECO:0000256" key="5">
    <source>
        <dbReference type="ARBA" id="ARBA00023319"/>
    </source>
</evidence>
<dbReference type="InterPro" id="IPR013783">
    <property type="entry name" value="Ig-like_fold"/>
</dbReference>
<dbReference type="InterPro" id="IPR051287">
    <property type="entry name" value="TCR_variable_region"/>
</dbReference>
<dbReference type="Gene3D" id="2.60.40.10">
    <property type="entry name" value="Immunoglobulins"/>
    <property type="match status" value="1"/>
</dbReference>
<dbReference type="SUPFAM" id="SSF48726">
    <property type="entry name" value="Immunoglobulin"/>
    <property type="match status" value="1"/>
</dbReference>
<dbReference type="PANTHER" id="PTHR19367">
    <property type="entry name" value="T-CELL RECEPTOR ALPHA CHAIN V REGION"/>
    <property type="match status" value="1"/>
</dbReference>
<keyword evidence="3" id="KW-1064">Adaptive immunity</keyword>
<feature type="chain" id="PRO_5034814179" description="Ig-like domain-containing protein" evidence="7">
    <location>
        <begin position="21"/>
        <end position="132"/>
    </location>
</feature>
<evidence type="ECO:0000256" key="6">
    <source>
        <dbReference type="ARBA" id="ARBA00043266"/>
    </source>
</evidence>
<dbReference type="Ensembl" id="ENSCCNT00000006687.1">
    <property type="protein sequence ID" value="ENSCCNP00000005075.1"/>
    <property type="gene ID" value="ENSCCNG00000005425.1"/>
</dbReference>
<accession>A0A8C0W337</accession>
<keyword evidence="6" id="KW-1279">T cell receptor</keyword>
<dbReference type="PANTHER" id="PTHR19367:SF5">
    <property type="entry name" value="T CELL RECEPTOR ALPHA VARIABLE 8-3"/>
    <property type="match status" value="1"/>
</dbReference>
<dbReference type="PROSITE" id="PS50835">
    <property type="entry name" value="IG_LIKE"/>
    <property type="match status" value="1"/>
</dbReference>
<protein>
    <recommendedName>
        <fullName evidence="8">Ig-like domain-containing protein</fullName>
    </recommendedName>
</protein>
<evidence type="ECO:0000256" key="4">
    <source>
        <dbReference type="ARBA" id="ARBA00023170"/>
    </source>
</evidence>
<dbReference type="AlphaFoldDB" id="A0A8C0W337"/>
<evidence type="ECO:0000256" key="7">
    <source>
        <dbReference type="SAM" id="SignalP"/>
    </source>
</evidence>